<sequence length="105" mass="12028">MISLLLVQTRNHHKTSDPVIHPSLTDLCQSCSDLYNWNLCKEDLKDPVLFMCGHQSCKQCVSLYWNQKDPPVDHPCHKCKVHLQNNTENTGKLNYSTSLKTTDSN</sequence>
<reference evidence="5" key="1">
    <citation type="submission" date="2021-04" db="EMBL/GenBank/DDBJ databases">
        <authorList>
            <consortium name="Wellcome Sanger Institute Data Sharing"/>
        </authorList>
    </citation>
    <scope>NUCLEOTIDE SEQUENCE [LARGE SCALE GENOMIC DNA]</scope>
</reference>
<accession>A0A7N6AFH4</accession>
<dbReference type="InterPro" id="IPR018957">
    <property type="entry name" value="Znf_C3HC4_RING-type"/>
</dbReference>
<dbReference type="InParanoid" id="A0A7N6AFH4"/>
<dbReference type="Gene3D" id="3.30.40.10">
    <property type="entry name" value="Zinc/RING finger domain, C3HC4 (zinc finger)"/>
    <property type="match status" value="1"/>
</dbReference>
<evidence type="ECO:0000313" key="5">
    <source>
        <dbReference type="Ensembl" id="ENSATEP00000047334.1"/>
    </source>
</evidence>
<evidence type="ECO:0000256" key="2">
    <source>
        <dbReference type="ARBA" id="ARBA00022771"/>
    </source>
</evidence>
<dbReference type="GO" id="GO:0008270">
    <property type="term" value="F:zinc ion binding"/>
    <property type="evidence" value="ECO:0007669"/>
    <property type="project" value="UniProtKB-KW"/>
</dbReference>
<dbReference type="OrthoDB" id="9049620at2759"/>
<dbReference type="Pfam" id="PF00097">
    <property type="entry name" value="zf-C3HC4"/>
    <property type="match status" value="1"/>
</dbReference>
<keyword evidence="3" id="KW-0862">Zinc</keyword>
<proteinExistence type="predicted"/>
<name>A0A7N6AFH4_ANATE</name>
<evidence type="ECO:0000313" key="6">
    <source>
        <dbReference type="Proteomes" id="UP000265040"/>
    </source>
</evidence>
<evidence type="ECO:0000259" key="4">
    <source>
        <dbReference type="Pfam" id="PF00097"/>
    </source>
</evidence>
<feature type="domain" description="Zinc finger C3HC4 RING-type" evidence="4">
    <location>
        <begin position="39"/>
        <end position="79"/>
    </location>
</feature>
<keyword evidence="6" id="KW-1185">Reference proteome</keyword>
<dbReference type="InterPro" id="IPR013083">
    <property type="entry name" value="Znf_RING/FYVE/PHD"/>
</dbReference>
<organism evidence="5 6">
    <name type="scientific">Anabas testudineus</name>
    <name type="common">Climbing perch</name>
    <name type="synonym">Anthias testudineus</name>
    <dbReference type="NCBI Taxonomy" id="64144"/>
    <lineage>
        <taxon>Eukaryota</taxon>
        <taxon>Metazoa</taxon>
        <taxon>Chordata</taxon>
        <taxon>Craniata</taxon>
        <taxon>Vertebrata</taxon>
        <taxon>Euteleostomi</taxon>
        <taxon>Actinopterygii</taxon>
        <taxon>Neopterygii</taxon>
        <taxon>Teleostei</taxon>
        <taxon>Neoteleostei</taxon>
        <taxon>Acanthomorphata</taxon>
        <taxon>Anabantaria</taxon>
        <taxon>Anabantiformes</taxon>
        <taxon>Anabantoidei</taxon>
        <taxon>Anabantidae</taxon>
        <taxon>Anabas</taxon>
    </lineage>
</organism>
<evidence type="ECO:0000256" key="3">
    <source>
        <dbReference type="ARBA" id="ARBA00022833"/>
    </source>
</evidence>
<reference evidence="5" key="3">
    <citation type="submission" date="2025-09" db="UniProtKB">
        <authorList>
            <consortium name="Ensembl"/>
        </authorList>
    </citation>
    <scope>IDENTIFICATION</scope>
</reference>
<protein>
    <recommendedName>
        <fullName evidence="4">Zinc finger C3HC4 RING-type domain-containing protein</fullName>
    </recommendedName>
</protein>
<dbReference type="AlphaFoldDB" id="A0A7N6AFH4"/>
<dbReference type="SUPFAM" id="SSF57850">
    <property type="entry name" value="RING/U-box"/>
    <property type="match status" value="1"/>
</dbReference>
<evidence type="ECO:0000256" key="1">
    <source>
        <dbReference type="ARBA" id="ARBA00022723"/>
    </source>
</evidence>
<reference evidence="5" key="2">
    <citation type="submission" date="2025-08" db="UniProtKB">
        <authorList>
            <consortium name="Ensembl"/>
        </authorList>
    </citation>
    <scope>IDENTIFICATION</scope>
</reference>
<keyword evidence="2" id="KW-0863">Zinc-finger</keyword>
<dbReference type="Proteomes" id="UP000265040">
    <property type="component" value="Chromosome 18"/>
</dbReference>
<keyword evidence="1" id="KW-0479">Metal-binding</keyword>
<dbReference type="Ensembl" id="ENSATET00000066821.1">
    <property type="protein sequence ID" value="ENSATEP00000047334.1"/>
    <property type="gene ID" value="ENSATEG00000028317.1"/>
</dbReference>